<dbReference type="InterPro" id="IPR001295">
    <property type="entry name" value="Dihydroorotate_DH_CS"/>
</dbReference>
<dbReference type="Gene3D" id="3.20.20.70">
    <property type="entry name" value="Aldolase class I"/>
    <property type="match status" value="1"/>
</dbReference>
<comment type="pathway">
    <text evidence="3 11">Pyrimidine metabolism; UMP biosynthesis via de novo pathway; orotate from (S)-dihydroorotate (quinone route): step 1/1.</text>
</comment>
<evidence type="ECO:0000313" key="13">
    <source>
        <dbReference type="EMBL" id="BEH03600.1"/>
    </source>
</evidence>
<dbReference type="GO" id="GO:0044205">
    <property type="term" value="P:'de novo' UMP biosynthetic process"/>
    <property type="evidence" value="ECO:0007669"/>
    <property type="project" value="UniProtKB-UniRule"/>
</dbReference>
<evidence type="ECO:0000256" key="9">
    <source>
        <dbReference type="ARBA" id="ARBA00023136"/>
    </source>
</evidence>
<evidence type="ECO:0000256" key="6">
    <source>
        <dbReference type="ARBA" id="ARBA00022643"/>
    </source>
</evidence>
<dbReference type="GO" id="GO:0005886">
    <property type="term" value="C:plasma membrane"/>
    <property type="evidence" value="ECO:0007669"/>
    <property type="project" value="UniProtKB-SubCell"/>
</dbReference>
<dbReference type="InterPro" id="IPR050074">
    <property type="entry name" value="DHO_dehydrogenase"/>
</dbReference>
<sequence length="365" mass="38859">MITSDELLVRLLLTGYRSLARPVLFTLANGDPEEIHQHVITLLSEIPDPVLDRIQEYVGTRRDPVTVAGVDFPGRVGVAAGLDKDGLAARAWGALGFGFAELGTVTAHAQPGNRQPRLFRMPHSRAIINRMGFNNSGVEALAARLDQWGVRRGNNALDYPVGVSIGKTKATPLEDAVDDYLHSLRTIAPYADYVAINVSSPNTPGLRSLQDREALTQLTTALVSTAAELNPADSLPVFVKLAPDLAPYDVGGLIAACQDTGISGLIATNTTTAREYLHPSELHLANQAGGLSGAPLTRKALRMVESVAAQTDLPIMGVGGIMTPADAQAFFDAGASLVQIYTGFIYNGLALVRGINTLTYPDRAR</sequence>
<evidence type="ECO:0000259" key="12">
    <source>
        <dbReference type="Pfam" id="PF01180"/>
    </source>
</evidence>
<dbReference type="InterPro" id="IPR013785">
    <property type="entry name" value="Aldolase_TIM"/>
</dbReference>
<comment type="catalytic activity">
    <reaction evidence="10 11">
        <text>(S)-dihydroorotate + a quinone = orotate + a quinol</text>
        <dbReference type="Rhea" id="RHEA:30187"/>
        <dbReference type="ChEBI" id="CHEBI:24646"/>
        <dbReference type="ChEBI" id="CHEBI:30839"/>
        <dbReference type="ChEBI" id="CHEBI:30864"/>
        <dbReference type="ChEBI" id="CHEBI:132124"/>
        <dbReference type="EC" id="1.3.5.2"/>
    </reaction>
</comment>
<evidence type="ECO:0000256" key="8">
    <source>
        <dbReference type="ARBA" id="ARBA00023002"/>
    </source>
</evidence>
<dbReference type="Pfam" id="PF01180">
    <property type="entry name" value="DHO_dh"/>
    <property type="match status" value="1"/>
</dbReference>
<dbReference type="InterPro" id="IPR005720">
    <property type="entry name" value="Dihydroorotate_DH_cat"/>
</dbReference>
<comment type="cofactor">
    <cofactor evidence="11">
        <name>FMN</name>
        <dbReference type="ChEBI" id="CHEBI:58210"/>
    </cofactor>
    <text evidence="11">Binds 1 FMN per subunit.</text>
</comment>
<comment type="similarity">
    <text evidence="4 11">Belongs to the dihydroorotate dehydrogenase family. Type 2 subfamily.</text>
</comment>
<dbReference type="InterPro" id="IPR005719">
    <property type="entry name" value="Dihydroorotate_DH_2"/>
</dbReference>
<keyword evidence="7 11" id="KW-0665">Pyrimidine biosynthesis</keyword>
<feature type="binding site" evidence="11">
    <location>
        <position position="104"/>
    </location>
    <ligand>
        <name>FMN</name>
        <dbReference type="ChEBI" id="CHEBI:58210"/>
    </ligand>
</feature>
<dbReference type="GO" id="GO:0005737">
    <property type="term" value="C:cytoplasm"/>
    <property type="evidence" value="ECO:0007669"/>
    <property type="project" value="InterPro"/>
</dbReference>
<evidence type="ECO:0000256" key="3">
    <source>
        <dbReference type="ARBA" id="ARBA00005161"/>
    </source>
</evidence>
<name>A0AAN0KJX5_9ACTN</name>
<evidence type="ECO:0000256" key="5">
    <source>
        <dbReference type="ARBA" id="ARBA00022630"/>
    </source>
</evidence>
<keyword evidence="6 11" id="KW-0288">FMN</keyword>
<keyword evidence="8 11" id="KW-0560">Oxidoreductase</keyword>
<dbReference type="GO" id="GO:0006207">
    <property type="term" value="P:'de novo' pyrimidine nucleobase biosynthetic process"/>
    <property type="evidence" value="ECO:0007669"/>
    <property type="project" value="UniProtKB-UniRule"/>
</dbReference>
<dbReference type="NCBIfam" id="NF003652">
    <property type="entry name" value="PRK05286.2-5"/>
    <property type="match status" value="1"/>
</dbReference>
<dbReference type="PROSITE" id="PS00911">
    <property type="entry name" value="DHODEHASE_1"/>
    <property type="match status" value="1"/>
</dbReference>
<feature type="binding site" evidence="11">
    <location>
        <begin position="269"/>
        <end position="270"/>
    </location>
    <ligand>
        <name>substrate</name>
    </ligand>
</feature>
<feature type="binding site" evidence="11">
    <location>
        <position position="197"/>
    </location>
    <ligand>
        <name>substrate</name>
    </ligand>
</feature>
<evidence type="ECO:0000256" key="7">
    <source>
        <dbReference type="ARBA" id="ARBA00022975"/>
    </source>
</evidence>
<accession>A0AAN0KJX5</accession>
<proteinExistence type="inferred from homology"/>
<comment type="subcellular location">
    <subcellularLocation>
        <location evidence="11">Cell membrane</location>
        <topology evidence="11">Peripheral membrane protein</topology>
    </subcellularLocation>
    <subcellularLocation>
        <location evidence="2">Membrane</location>
    </subcellularLocation>
</comment>
<evidence type="ECO:0000256" key="11">
    <source>
        <dbReference type="HAMAP-Rule" id="MF_00225"/>
    </source>
</evidence>
<dbReference type="CDD" id="cd04738">
    <property type="entry name" value="DHOD_2_like"/>
    <property type="match status" value="1"/>
</dbReference>
<dbReference type="SUPFAM" id="SSF51395">
    <property type="entry name" value="FMN-linked oxidoreductases"/>
    <property type="match status" value="1"/>
</dbReference>
<feature type="binding site" evidence="11">
    <location>
        <begin position="80"/>
        <end position="84"/>
    </location>
    <ligand>
        <name>FMN</name>
        <dbReference type="ChEBI" id="CHEBI:58210"/>
    </ligand>
</feature>
<comment type="subunit">
    <text evidence="11">Monomer.</text>
</comment>
<feature type="binding site" evidence="11">
    <location>
        <position position="84"/>
    </location>
    <ligand>
        <name>substrate</name>
    </ligand>
</feature>
<keyword evidence="5 11" id="KW-0285">Flavoprotein</keyword>
<keyword evidence="14" id="KW-1185">Reference proteome</keyword>
<comment type="function">
    <text evidence="1 11">Catalyzes the conversion of dihydroorotate to orotate with quinone as electron acceptor.</text>
</comment>
<dbReference type="GO" id="GO:0106430">
    <property type="term" value="F:dihydroorotate dehydrogenase (quinone) activity"/>
    <property type="evidence" value="ECO:0007669"/>
    <property type="project" value="UniProtKB-EC"/>
</dbReference>
<dbReference type="RefSeq" id="WP_286266244.1">
    <property type="nucleotide sequence ID" value="NZ_AP028056.1"/>
</dbReference>
<dbReference type="PANTHER" id="PTHR48109">
    <property type="entry name" value="DIHYDROOROTATE DEHYDROGENASE (QUINONE), MITOCHONDRIAL-RELATED"/>
    <property type="match status" value="1"/>
</dbReference>
<dbReference type="PANTHER" id="PTHR48109:SF4">
    <property type="entry name" value="DIHYDROOROTATE DEHYDROGENASE (QUINONE), MITOCHONDRIAL"/>
    <property type="match status" value="1"/>
</dbReference>
<reference evidence="13" key="1">
    <citation type="journal article" date="2024" name="Int. J. Syst. Evol. Microbiol.">
        <title>Brooklawnia propionicigenes sp. nov., a facultatively anaerobic, propionate-producing bacterium isolated from a methanogenic reactor treating waste from cattle farms.</title>
        <authorList>
            <person name="Akita Y."/>
            <person name="Ueki A."/>
            <person name="Tonouchi A."/>
            <person name="Sugawara Y."/>
            <person name="Honma S."/>
            <person name="Kaku N."/>
            <person name="Ueki K."/>
        </authorList>
    </citation>
    <scope>NUCLEOTIDE SEQUENCE</scope>
    <source>
        <strain evidence="13">SH051</strain>
    </source>
</reference>
<dbReference type="HAMAP" id="MF_00225">
    <property type="entry name" value="DHO_dh_type2"/>
    <property type="match status" value="1"/>
</dbReference>
<feature type="binding site" evidence="11">
    <location>
        <position position="240"/>
    </location>
    <ligand>
        <name>FMN</name>
        <dbReference type="ChEBI" id="CHEBI:58210"/>
    </ligand>
</feature>
<feature type="domain" description="Dihydroorotate dehydrogenase catalytic" evidence="12">
    <location>
        <begin position="65"/>
        <end position="355"/>
    </location>
</feature>
<dbReference type="PROSITE" id="PS00912">
    <property type="entry name" value="DHODEHASE_2"/>
    <property type="match status" value="1"/>
</dbReference>
<keyword evidence="11" id="KW-1003">Cell membrane</keyword>
<dbReference type="KEGG" id="broo:brsh051_28810"/>
<feature type="binding site" evidence="11">
    <location>
        <position position="320"/>
    </location>
    <ligand>
        <name>FMN</name>
        <dbReference type="ChEBI" id="CHEBI:58210"/>
    </ligand>
</feature>
<evidence type="ECO:0000256" key="4">
    <source>
        <dbReference type="ARBA" id="ARBA00005359"/>
    </source>
</evidence>
<feature type="binding site" evidence="11">
    <location>
        <position position="268"/>
    </location>
    <ligand>
        <name>FMN</name>
        <dbReference type="ChEBI" id="CHEBI:58210"/>
    </ligand>
</feature>
<dbReference type="NCBIfam" id="TIGR01036">
    <property type="entry name" value="pyrD_sub2"/>
    <property type="match status" value="1"/>
</dbReference>
<feature type="binding site" evidence="11">
    <location>
        <begin position="129"/>
        <end position="133"/>
    </location>
    <ligand>
        <name>substrate</name>
    </ligand>
</feature>
<organism evidence="13 14">
    <name type="scientific">Brooklawnia propionicigenes</name>
    <dbReference type="NCBI Taxonomy" id="3041175"/>
    <lineage>
        <taxon>Bacteria</taxon>
        <taxon>Bacillati</taxon>
        <taxon>Actinomycetota</taxon>
        <taxon>Actinomycetes</taxon>
        <taxon>Propionibacteriales</taxon>
        <taxon>Propionibacteriaceae</taxon>
        <taxon>Brooklawnia</taxon>
    </lineage>
</organism>
<keyword evidence="9 11" id="KW-0472">Membrane</keyword>
<feature type="binding site" evidence="11">
    <location>
        <position position="202"/>
    </location>
    <ligand>
        <name>substrate</name>
    </ligand>
</feature>
<evidence type="ECO:0000256" key="10">
    <source>
        <dbReference type="ARBA" id="ARBA00048639"/>
    </source>
</evidence>
<evidence type="ECO:0000313" key="14">
    <source>
        <dbReference type="Proteomes" id="UP001431656"/>
    </source>
</evidence>
<dbReference type="EMBL" id="AP028056">
    <property type="protein sequence ID" value="BEH03600.1"/>
    <property type="molecule type" value="Genomic_DNA"/>
</dbReference>
<feature type="binding site" evidence="11">
    <location>
        <begin position="341"/>
        <end position="342"/>
    </location>
    <ligand>
        <name>FMN</name>
        <dbReference type="ChEBI" id="CHEBI:58210"/>
    </ligand>
</feature>
<feature type="binding site" evidence="11">
    <location>
        <position position="293"/>
    </location>
    <ligand>
        <name>FMN</name>
        <dbReference type="ChEBI" id="CHEBI:58210"/>
    </ligand>
</feature>
<feature type="binding site" evidence="11">
    <location>
        <position position="197"/>
    </location>
    <ligand>
        <name>FMN</name>
        <dbReference type="ChEBI" id="CHEBI:58210"/>
    </ligand>
</feature>
<protein>
    <recommendedName>
        <fullName evidence="11">Dihydroorotate dehydrogenase (quinone)</fullName>
        <ecNumber evidence="11">1.3.5.2</ecNumber>
    </recommendedName>
    <alternativeName>
        <fullName evidence="11">DHOdehase</fullName>
        <shortName evidence="11">DHOD</shortName>
        <shortName evidence="11">DHODase</shortName>
    </alternativeName>
    <alternativeName>
        <fullName evidence="11">Dihydroorotate oxidase</fullName>
    </alternativeName>
</protein>
<dbReference type="AlphaFoldDB" id="A0AAN0KJX5"/>
<feature type="active site" description="Nucleophile" evidence="11">
    <location>
        <position position="200"/>
    </location>
</feature>
<evidence type="ECO:0000256" key="2">
    <source>
        <dbReference type="ARBA" id="ARBA00004370"/>
    </source>
</evidence>
<dbReference type="EC" id="1.3.5.2" evidence="11"/>
<dbReference type="Proteomes" id="UP001431656">
    <property type="component" value="Chromosome"/>
</dbReference>
<gene>
    <name evidence="11" type="primary">pyrD</name>
    <name evidence="13" type="ORF">brsh051_28810</name>
</gene>
<evidence type="ECO:0000256" key="1">
    <source>
        <dbReference type="ARBA" id="ARBA00003125"/>
    </source>
</evidence>
<feature type="binding site" evidence="11">
    <location>
        <position position="164"/>
    </location>
    <ligand>
        <name>FMN</name>
        <dbReference type="ChEBI" id="CHEBI:58210"/>
    </ligand>
</feature>